<dbReference type="PANTHER" id="PTHR42470">
    <property type="entry name" value="VAST DOMAIN-CONTAINING PROTEIN"/>
    <property type="match status" value="1"/>
</dbReference>
<evidence type="ECO:0000256" key="1">
    <source>
        <dbReference type="SAM" id="MobiDB-lite"/>
    </source>
</evidence>
<proteinExistence type="predicted"/>
<dbReference type="Pfam" id="PF25545">
    <property type="entry name" value="DUF7924"/>
    <property type="match status" value="1"/>
</dbReference>
<feature type="compositionally biased region" description="Basic and acidic residues" evidence="1">
    <location>
        <begin position="486"/>
        <end position="505"/>
    </location>
</feature>
<accession>A0AA40AXY9</accession>
<dbReference type="EMBL" id="JAUKTV010000011">
    <property type="protein sequence ID" value="KAK0723976.1"/>
    <property type="molecule type" value="Genomic_DNA"/>
</dbReference>
<dbReference type="AlphaFoldDB" id="A0AA40AXY9"/>
<keyword evidence="4" id="KW-1185">Reference proteome</keyword>
<dbReference type="PANTHER" id="PTHR42470:SF1">
    <property type="entry name" value="VAST DOMAIN-CONTAINING PROTEIN"/>
    <property type="match status" value="1"/>
</dbReference>
<organism evidence="3 4">
    <name type="scientific">Apiosordaria backusii</name>
    <dbReference type="NCBI Taxonomy" id="314023"/>
    <lineage>
        <taxon>Eukaryota</taxon>
        <taxon>Fungi</taxon>
        <taxon>Dikarya</taxon>
        <taxon>Ascomycota</taxon>
        <taxon>Pezizomycotina</taxon>
        <taxon>Sordariomycetes</taxon>
        <taxon>Sordariomycetidae</taxon>
        <taxon>Sordariales</taxon>
        <taxon>Lasiosphaeriaceae</taxon>
        <taxon>Apiosordaria</taxon>
    </lineage>
</organism>
<feature type="domain" description="DUF7924" evidence="2">
    <location>
        <begin position="235"/>
        <end position="438"/>
    </location>
</feature>
<comment type="caution">
    <text evidence="3">The sequence shown here is derived from an EMBL/GenBank/DDBJ whole genome shotgun (WGS) entry which is preliminary data.</text>
</comment>
<feature type="compositionally biased region" description="Basic and acidic residues" evidence="1">
    <location>
        <begin position="449"/>
        <end position="461"/>
    </location>
</feature>
<evidence type="ECO:0000313" key="4">
    <source>
        <dbReference type="Proteomes" id="UP001172159"/>
    </source>
</evidence>
<reference evidence="3" key="1">
    <citation type="submission" date="2023-06" db="EMBL/GenBank/DDBJ databases">
        <title>Genome-scale phylogeny and comparative genomics of the fungal order Sordariales.</title>
        <authorList>
            <consortium name="Lawrence Berkeley National Laboratory"/>
            <person name="Hensen N."/>
            <person name="Bonometti L."/>
            <person name="Westerberg I."/>
            <person name="Brannstrom I.O."/>
            <person name="Guillou S."/>
            <person name="Cros-Aarteil S."/>
            <person name="Calhoun S."/>
            <person name="Haridas S."/>
            <person name="Kuo A."/>
            <person name="Mondo S."/>
            <person name="Pangilinan J."/>
            <person name="Riley R."/>
            <person name="Labutti K."/>
            <person name="Andreopoulos B."/>
            <person name="Lipzen A."/>
            <person name="Chen C."/>
            <person name="Yanf M."/>
            <person name="Daum C."/>
            <person name="Ng V."/>
            <person name="Clum A."/>
            <person name="Steindorff A."/>
            <person name="Ohm R."/>
            <person name="Martin F."/>
            <person name="Silar P."/>
            <person name="Natvig D."/>
            <person name="Lalanne C."/>
            <person name="Gautier V."/>
            <person name="Ament-Velasquez S.L."/>
            <person name="Kruys A."/>
            <person name="Hutchinson M.I."/>
            <person name="Powell A.J."/>
            <person name="Barry K."/>
            <person name="Miller A.N."/>
            <person name="Grigoriev I.V."/>
            <person name="Debuchy R."/>
            <person name="Gladieux P."/>
            <person name="Thoren M.H."/>
            <person name="Johannesson H."/>
        </authorList>
    </citation>
    <scope>NUCLEOTIDE SEQUENCE</scope>
    <source>
        <strain evidence="3">CBS 540.89</strain>
    </source>
</reference>
<dbReference type="InterPro" id="IPR057684">
    <property type="entry name" value="DUF7924"/>
</dbReference>
<feature type="region of interest" description="Disordered" evidence="1">
    <location>
        <begin position="1"/>
        <end position="58"/>
    </location>
</feature>
<feature type="compositionally biased region" description="Basic and acidic residues" evidence="1">
    <location>
        <begin position="1"/>
        <end position="16"/>
    </location>
</feature>
<feature type="compositionally biased region" description="Basic and acidic residues" evidence="1">
    <location>
        <begin position="87"/>
        <end position="102"/>
    </location>
</feature>
<protein>
    <recommendedName>
        <fullName evidence="2">DUF7924 domain-containing protein</fullName>
    </recommendedName>
</protein>
<feature type="compositionally biased region" description="Low complexity" evidence="1">
    <location>
        <begin position="476"/>
        <end position="485"/>
    </location>
</feature>
<evidence type="ECO:0000313" key="3">
    <source>
        <dbReference type="EMBL" id="KAK0723976.1"/>
    </source>
</evidence>
<feature type="region of interest" description="Disordered" evidence="1">
    <location>
        <begin position="449"/>
        <end position="505"/>
    </location>
</feature>
<evidence type="ECO:0000259" key="2">
    <source>
        <dbReference type="Pfam" id="PF25545"/>
    </source>
</evidence>
<sequence length="505" mass="55907">MDAEVSKLRKRERDAAPEDPSPAKRARLTHTGPQQPGAEHEKVEQAAENTLLQPKPTIPGRLYASFLSDFVDPPLPHEARVSEWLESVGSDRENRCRSDSHLQHSRSNPISRKLTRSAPAMNSAKDADGFTIPPTPVSTGPTTYQAPYPRSITPSGISYATPGSGRSASRSLVENSSYRKVNLAQNNIYLRPLREQLPDHIARLIDDVRKDRDSPGPSVDQVSQDGALNALWMGAAETEVEEYFHTNIFPKPKPSDVLKRCHRQPMAKHTVPKTGSEPKVSNPVPDMLYGYTSDGAFTGPQEAKLFSMNNMVANSLNLISPFFAIEFKGDGPSGGGSMWVATNQCLGASASCVHIVECLNHQLRECGSDPVSSAAFSIAMNGTEARLYVSWKHDELDYYMAHVKSFLLHEPEHYIEFRKYVRNIIDWGKDKRLTDIRNSLDILLEESRKRASEAAKSRRPSDGSATSNGKKHKSSSSRQNSSTSSFKEHSRGANETHWTPDETAS</sequence>
<gene>
    <name evidence="3" type="ORF">B0T21DRAFT_372923</name>
</gene>
<name>A0AA40AXY9_9PEZI</name>
<feature type="region of interest" description="Disordered" evidence="1">
    <location>
        <begin position="87"/>
        <end position="150"/>
    </location>
</feature>
<dbReference type="Proteomes" id="UP001172159">
    <property type="component" value="Unassembled WGS sequence"/>
</dbReference>